<dbReference type="PROSITE" id="PS51764">
    <property type="entry name" value="GH26"/>
    <property type="match status" value="1"/>
</dbReference>
<evidence type="ECO:0000256" key="2">
    <source>
        <dbReference type="ARBA" id="ARBA00022801"/>
    </source>
</evidence>
<reference evidence="7" key="2">
    <citation type="submission" date="2016-05" db="EMBL/GenBank/DDBJ databases">
        <title>Comparative analysis highlights variable genome content of wheat rusts and divergence of the mating loci.</title>
        <authorList>
            <person name="Cuomo C.A."/>
            <person name="Bakkeren G."/>
            <person name="Szabo L."/>
            <person name="Khalil H."/>
            <person name="Joly D."/>
            <person name="Goldberg J."/>
            <person name="Young S."/>
            <person name="Zeng Q."/>
            <person name="Fellers J."/>
        </authorList>
    </citation>
    <scope>NUCLEOTIDE SEQUENCE [LARGE SCALE GENOMIC DNA]</scope>
    <source>
        <strain evidence="7">1-1 BBBD Race 1</strain>
    </source>
</reference>
<dbReference type="EMBL" id="ADAS02000001">
    <property type="protein sequence ID" value="OAW00150.1"/>
    <property type="molecule type" value="Genomic_DNA"/>
</dbReference>
<reference evidence="8 9" key="3">
    <citation type="journal article" date="2017" name="G3 (Bethesda)">
        <title>Comparative analysis highlights variable genome content of wheat rusts and divergence of the mating loci.</title>
        <authorList>
            <person name="Cuomo C.A."/>
            <person name="Bakkeren G."/>
            <person name="Khalil H.B."/>
            <person name="Panwar V."/>
            <person name="Joly D."/>
            <person name="Linning R."/>
            <person name="Sakthikumar S."/>
            <person name="Song X."/>
            <person name="Adiconis X."/>
            <person name="Fan L."/>
            <person name="Goldberg J.M."/>
            <person name="Levin J.Z."/>
            <person name="Young S."/>
            <person name="Zeng Q."/>
            <person name="Anikster Y."/>
            <person name="Bruce M."/>
            <person name="Wang M."/>
            <person name="Yin C."/>
            <person name="McCallum B."/>
            <person name="Szabo L.J."/>
            <person name="Hulbert S."/>
            <person name="Chen X."/>
            <person name="Fellers J.P."/>
        </authorList>
    </citation>
    <scope>NUCLEOTIDE SEQUENCE</scope>
    <source>
        <strain evidence="8">isolate 1-1 / race 1 (BBBD)</strain>
        <strain evidence="9">Isolate 1-1 / race 1 (BBBD)</strain>
    </source>
</reference>
<keyword evidence="3 4" id="KW-0326">Glycosidase</keyword>
<protein>
    <submittedName>
        <fullName evidence="8">GH26 domain-containing protein</fullName>
    </submittedName>
</protein>
<accession>A0A180H6I1</accession>
<proteinExistence type="inferred from homology"/>
<evidence type="ECO:0000259" key="6">
    <source>
        <dbReference type="PROSITE" id="PS51764"/>
    </source>
</evidence>
<dbReference type="SUPFAM" id="SSF51445">
    <property type="entry name" value="(Trans)glycosidases"/>
    <property type="match status" value="1"/>
</dbReference>
<keyword evidence="2 4" id="KW-0378">Hydrolase</keyword>
<evidence type="ECO:0000256" key="4">
    <source>
        <dbReference type="PROSITE-ProRule" id="PRU01100"/>
    </source>
</evidence>
<reference evidence="7" key="1">
    <citation type="submission" date="2009-11" db="EMBL/GenBank/DDBJ databases">
        <authorList>
            <consortium name="The Broad Institute Genome Sequencing Platform"/>
            <person name="Ward D."/>
            <person name="Feldgarden M."/>
            <person name="Earl A."/>
            <person name="Young S.K."/>
            <person name="Zeng Q."/>
            <person name="Koehrsen M."/>
            <person name="Alvarado L."/>
            <person name="Berlin A."/>
            <person name="Bochicchio J."/>
            <person name="Borenstein D."/>
            <person name="Chapman S.B."/>
            <person name="Chen Z."/>
            <person name="Engels R."/>
            <person name="Freedman E."/>
            <person name="Gellesch M."/>
            <person name="Goldberg J."/>
            <person name="Griggs A."/>
            <person name="Gujja S."/>
            <person name="Heilman E."/>
            <person name="Heiman D."/>
            <person name="Hepburn T."/>
            <person name="Howarth C."/>
            <person name="Jen D."/>
            <person name="Larson L."/>
            <person name="Lewis B."/>
            <person name="Mehta T."/>
            <person name="Park D."/>
            <person name="Pearson M."/>
            <person name="Roberts A."/>
            <person name="Saif S."/>
            <person name="Shea T."/>
            <person name="Shenoy N."/>
            <person name="Sisk P."/>
            <person name="Stolte C."/>
            <person name="Sykes S."/>
            <person name="Thomson T."/>
            <person name="Walk T."/>
            <person name="White J."/>
            <person name="Yandava C."/>
            <person name="Izard J."/>
            <person name="Baranova O.V."/>
            <person name="Blanton J.M."/>
            <person name="Tanner A.C."/>
            <person name="Dewhirst F.E."/>
            <person name="Haas B."/>
            <person name="Nusbaum C."/>
            <person name="Birren B."/>
        </authorList>
    </citation>
    <scope>NUCLEOTIDE SEQUENCE [LARGE SCALE GENOMIC DNA]</scope>
    <source>
        <strain evidence="7">1-1 BBBD Race 1</strain>
    </source>
</reference>
<comment type="similarity">
    <text evidence="1 4">Belongs to the glycosyl hydrolase 26 family.</text>
</comment>
<feature type="chain" id="PRO_5008110669" evidence="5">
    <location>
        <begin position="39"/>
        <end position="437"/>
    </location>
</feature>
<dbReference type="InterPro" id="IPR000805">
    <property type="entry name" value="Glyco_hydro_26"/>
</dbReference>
<dbReference type="GO" id="GO:0016985">
    <property type="term" value="F:mannan endo-1,4-beta-mannosidase activity"/>
    <property type="evidence" value="ECO:0007669"/>
    <property type="project" value="InterPro"/>
</dbReference>
<dbReference type="EnsemblFungi" id="PTTG_25178-t43_1">
    <property type="protein sequence ID" value="PTTG_25178-t43_1-p1"/>
    <property type="gene ID" value="PTTG_25178"/>
</dbReference>
<evidence type="ECO:0000256" key="1">
    <source>
        <dbReference type="ARBA" id="ARBA00007754"/>
    </source>
</evidence>
<dbReference type="STRING" id="630390.A0A180H6I1"/>
<evidence type="ECO:0000313" key="7">
    <source>
        <dbReference type="EMBL" id="OAW00150.1"/>
    </source>
</evidence>
<reference evidence="8" key="4">
    <citation type="submission" date="2025-05" db="UniProtKB">
        <authorList>
            <consortium name="EnsemblFungi"/>
        </authorList>
    </citation>
    <scope>IDENTIFICATION</scope>
    <source>
        <strain evidence="8">isolate 1-1 / race 1 (BBBD)</strain>
    </source>
</reference>
<sequence>MAETRMRGVPPIRRMTLFNSAVLLGAIVSRLANGLALGEPPDGKAYLAAWTDGSAPYYDSPSAFNRRIGQNTYAFQLAQTIPLTPYNSTTGAGGPMDAGLVGRTDTAAAIYLTVYPQAIGRVSELDLRLLARQLAAYQAAAPPRQVFLRFAPEMQGRWMPYGLQPAGFLALWRRMFDIIKATAPHTIIVWAPNGAMGYPYGIQLSDVSSKADQDLLDTNKNGQLDSNDDAYLPYYPGDAYVDWNGISWYWKGNEYPYRVNQLVPSGYTAGAMTGKTPAGAIGAGGPQTFTSFYDTYCQNKPCMFSEMGAAFHTNSTTATSPAVSQQSLQQAWWRDSLTSSTFMNAFPRIKMFMLFEHEKPEDGGDMRDYRIATDAQVRSAFLDDFQAVQSRFIWADNTTVAPNAAGKGAKGSSTRLDRSLGWLLSVAIGSTVLVLDW</sequence>
<organism evidence="7">
    <name type="scientific">Puccinia triticina (isolate 1-1 / race 1 (BBBD))</name>
    <name type="common">Brown leaf rust fungus</name>
    <dbReference type="NCBI Taxonomy" id="630390"/>
    <lineage>
        <taxon>Eukaryota</taxon>
        <taxon>Fungi</taxon>
        <taxon>Dikarya</taxon>
        <taxon>Basidiomycota</taxon>
        <taxon>Pucciniomycotina</taxon>
        <taxon>Pucciniomycetes</taxon>
        <taxon>Pucciniales</taxon>
        <taxon>Pucciniaceae</taxon>
        <taxon>Puccinia</taxon>
    </lineage>
</organism>
<evidence type="ECO:0000256" key="3">
    <source>
        <dbReference type="ARBA" id="ARBA00023295"/>
    </source>
</evidence>
<feature type="active site" description="Proton donor" evidence="4">
    <location>
        <position position="153"/>
    </location>
</feature>
<dbReference type="OrthoDB" id="428177at2759"/>
<dbReference type="PANTHER" id="PTHR40079:SF4">
    <property type="entry name" value="GH26 DOMAIN-CONTAINING PROTEIN-RELATED"/>
    <property type="match status" value="1"/>
</dbReference>
<feature type="domain" description="GH26" evidence="6">
    <location>
        <begin position="18"/>
        <end position="381"/>
    </location>
</feature>
<evidence type="ECO:0000313" key="8">
    <source>
        <dbReference type="EnsemblFungi" id="PTTG_25178-t43_1-p1"/>
    </source>
</evidence>
<dbReference type="AlphaFoldDB" id="A0A180H6I1"/>
<dbReference type="Proteomes" id="UP000005240">
    <property type="component" value="Unassembled WGS sequence"/>
</dbReference>
<keyword evidence="9" id="KW-1185">Reference proteome</keyword>
<dbReference type="Gene3D" id="3.20.20.80">
    <property type="entry name" value="Glycosidases"/>
    <property type="match status" value="1"/>
</dbReference>
<dbReference type="GO" id="GO:0006080">
    <property type="term" value="P:substituted mannan metabolic process"/>
    <property type="evidence" value="ECO:0007669"/>
    <property type="project" value="InterPro"/>
</dbReference>
<dbReference type="VEuPathDB" id="FungiDB:PTTG_25178"/>
<feature type="active site" description="Nucleophile" evidence="4">
    <location>
        <position position="306"/>
    </location>
</feature>
<dbReference type="PANTHER" id="PTHR40079">
    <property type="entry name" value="MANNAN ENDO-1,4-BETA-MANNOSIDASE E-RELATED"/>
    <property type="match status" value="1"/>
</dbReference>
<name>A0A180H6I1_PUCT1</name>
<dbReference type="InterPro" id="IPR017853">
    <property type="entry name" value="GH"/>
</dbReference>
<evidence type="ECO:0000256" key="5">
    <source>
        <dbReference type="SAM" id="SignalP"/>
    </source>
</evidence>
<feature type="signal peptide" evidence="5">
    <location>
        <begin position="1"/>
        <end position="38"/>
    </location>
</feature>
<dbReference type="InterPro" id="IPR022790">
    <property type="entry name" value="GH26_dom"/>
</dbReference>
<gene>
    <name evidence="7" type="ORF">PTTG_25178</name>
</gene>
<evidence type="ECO:0000313" key="9">
    <source>
        <dbReference type="Proteomes" id="UP000005240"/>
    </source>
</evidence>
<keyword evidence="5" id="KW-0732">Signal</keyword>